<dbReference type="PANTHER" id="PTHR33744">
    <property type="entry name" value="CARBOHYDRATE DIACID REGULATOR"/>
    <property type="match status" value="1"/>
</dbReference>
<dbReference type="InterPro" id="IPR042070">
    <property type="entry name" value="PucR_C-HTH_sf"/>
</dbReference>
<protein>
    <recommendedName>
        <fullName evidence="6">PucR C-terminal helix-turn-helix domain-containing protein</fullName>
    </recommendedName>
</protein>
<evidence type="ECO:0000256" key="1">
    <source>
        <dbReference type="SAM" id="MobiDB-lite"/>
    </source>
</evidence>
<evidence type="ECO:0000313" key="4">
    <source>
        <dbReference type="EMBL" id="GID12905.1"/>
    </source>
</evidence>
<feature type="domain" description="PucR C-terminal helix-turn-helix" evidence="3">
    <location>
        <begin position="438"/>
        <end position="495"/>
    </location>
</feature>
<keyword evidence="5" id="KW-1185">Reference proteome</keyword>
<dbReference type="Proteomes" id="UP000612808">
    <property type="component" value="Unassembled WGS sequence"/>
</dbReference>
<feature type="region of interest" description="Disordered" evidence="1">
    <location>
        <begin position="262"/>
        <end position="289"/>
    </location>
</feature>
<organism evidence="4 5">
    <name type="scientific">Actinocatenispora rupis</name>
    <dbReference type="NCBI Taxonomy" id="519421"/>
    <lineage>
        <taxon>Bacteria</taxon>
        <taxon>Bacillati</taxon>
        <taxon>Actinomycetota</taxon>
        <taxon>Actinomycetes</taxon>
        <taxon>Micromonosporales</taxon>
        <taxon>Micromonosporaceae</taxon>
        <taxon>Actinocatenispora</taxon>
    </lineage>
</organism>
<dbReference type="RefSeq" id="WP_203659389.1">
    <property type="nucleotide sequence ID" value="NZ_BAAAZM010000008.1"/>
</dbReference>
<reference evidence="4" key="1">
    <citation type="submission" date="2021-01" db="EMBL/GenBank/DDBJ databases">
        <title>Whole genome shotgun sequence of Actinocatenispora rupis NBRC 107355.</title>
        <authorList>
            <person name="Komaki H."/>
            <person name="Tamura T."/>
        </authorList>
    </citation>
    <scope>NUCLEOTIDE SEQUENCE</scope>
    <source>
        <strain evidence="4">NBRC 107355</strain>
    </source>
</reference>
<feature type="domain" description="Purine catabolism PurC-like" evidence="2">
    <location>
        <begin position="6"/>
        <end position="120"/>
    </location>
</feature>
<name>A0A8J3NDG6_9ACTN</name>
<evidence type="ECO:0000313" key="5">
    <source>
        <dbReference type="Proteomes" id="UP000612808"/>
    </source>
</evidence>
<dbReference type="InterPro" id="IPR051448">
    <property type="entry name" value="CdaR-like_regulators"/>
</dbReference>
<evidence type="ECO:0000259" key="2">
    <source>
        <dbReference type="Pfam" id="PF07905"/>
    </source>
</evidence>
<sequence>MRLGQLVELPALRLTVVEPGGGLGRRVRWVYTTDLREPARYMAGGELVLTSLGWHRAPGDAATFVRSLVRARAAGLVAGLAERDGMPPDLLDACRTEGLALLTVPVEMSFNFLSETVVRLLLDERSRLARFAGSVEPGGTGALRVVADAAGGTCAHLSAAGAVRGCWPGPLPARVRARVWRAGVGSPGLPVTADGHTVLPVLAHDVGRLSGYLAVPGERRDWSDDLALTVEAAVEHLGATAGNPPVAPAWTDHVHALATGAAPAGAAPGGATPAGATPAGAVPARTTPDRPSTVVVLKAGLTGPPPGVLRQILAETPGGAGLVDGPDGTVLGYLPGPADAVRAHLDWYGTALDGGDRLRVGLSEPVPVGPALADALAAATAAYDWAARGPRPLAVVAESAVGTREFLLSLVPPRARDAHRARLVDPLVRHDERHGSQLLATVEVFLDSSGSWKRTAATLHVHVNTVRYRLRQAERLIGRSLRTERDRLDLHLALELRDT</sequence>
<proteinExistence type="predicted"/>
<feature type="compositionally biased region" description="Low complexity" evidence="1">
    <location>
        <begin position="262"/>
        <end position="286"/>
    </location>
</feature>
<dbReference type="InterPro" id="IPR012914">
    <property type="entry name" value="PucR_dom"/>
</dbReference>
<dbReference type="Gene3D" id="1.10.10.2840">
    <property type="entry name" value="PucR C-terminal helix-turn-helix domain"/>
    <property type="match status" value="1"/>
</dbReference>
<evidence type="ECO:0008006" key="6">
    <source>
        <dbReference type="Google" id="ProtNLM"/>
    </source>
</evidence>
<accession>A0A8J3NDG6</accession>
<dbReference type="InterPro" id="IPR025736">
    <property type="entry name" value="PucR_C-HTH_dom"/>
</dbReference>
<dbReference type="AlphaFoldDB" id="A0A8J3NDG6"/>
<dbReference type="PANTHER" id="PTHR33744:SF17">
    <property type="entry name" value="CONSERVED PROTEIN"/>
    <property type="match status" value="1"/>
</dbReference>
<dbReference type="EMBL" id="BOMB01000021">
    <property type="protein sequence ID" value="GID12905.1"/>
    <property type="molecule type" value="Genomic_DNA"/>
</dbReference>
<evidence type="ECO:0000259" key="3">
    <source>
        <dbReference type="Pfam" id="PF13556"/>
    </source>
</evidence>
<dbReference type="Pfam" id="PF07905">
    <property type="entry name" value="PucR"/>
    <property type="match status" value="1"/>
</dbReference>
<comment type="caution">
    <text evidence="4">The sequence shown here is derived from an EMBL/GenBank/DDBJ whole genome shotgun (WGS) entry which is preliminary data.</text>
</comment>
<dbReference type="Pfam" id="PF13556">
    <property type="entry name" value="HTH_30"/>
    <property type="match status" value="1"/>
</dbReference>
<gene>
    <name evidence="4" type="ORF">Aru02nite_37940</name>
</gene>